<accession>A0ABP9RQH2</accession>
<evidence type="ECO:0000313" key="5">
    <source>
        <dbReference type="Proteomes" id="UP001501570"/>
    </source>
</evidence>
<keyword evidence="5" id="KW-1185">Reference proteome</keyword>
<dbReference type="Gene3D" id="2.60.40.10">
    <property type="entry name" value="Immunoglobulins"/>
    <property type="match status" value="1"/>
</dbReference>
<dbReference type="EMBL" id="BAABJQ010000006">
    <property type="protein sequence ID" value="GAA5184635.1"/>
    <property type="molecule type" value="Genomic_DNA"/>
</dbReference>
<evidence type="ECO:0000313" key="4">
    <source>
        <dbReference type="EMBL" id="GAA5184635.1"/>
    </source>
</evidence>
<organism evidence="4 5">
    <name type="scientific">Rugosimonospora acidiphila</name>
    <dbReference type="NCBI Taxonomy" id="556531"/>
    <lineage>
        <taxon>Bacteria</taxon>
        <taxon>Bacillati</taxon>
        <taxon>Actinomycetota</taxon>
        <taxon>Actinomycetes</taxon>
        <taxon>Micromonosporales</taxon>
        <taxon>Micromonosporaceae</taxon>
        <taxon>Rugosimonospora</taxon>
    </lineage>
</organism>
<dbReference type="Pfam" id="PF16640">
    <property type="entry name" value="Big_3_5"/>
    <property type="match status" value="1"/>
</dbReference>
<dbReference type="InterPro" id="IPR013783">
    <property type="entry name" value="Ig-like_fold"/>
</dbReference>
<dbReference type="Proteomes" id="UP001501570">
    <property type="component" value="Unassembled WGS sequence"/>
</dbReference>
<evidence type="ECO:0000256" key="1">
    <source>
        <dbReference type="SAM" id="MobiDB-lite"/>
    </source>
</evidence>
<proteinExistence type="predicted"/>
<name>A0ABP9RQH2_9ACTN</name>
<feature type="domain" description="Bacterial Ig-like" evidence="3">
    <location>
        <begin position="175"/>
        <end position="260"/>
    </location>
</feature>
<sequence>MKKLHLKRSIAVAGVAGATTIAALMLPVAASAEVSNPPTGQFPGGLHLTPTSGDGTVTPTFQTDHACPTGTVQGQIDMITPTGPASSFFASLPFDSGLVSAPFPGSFNADMQTLWLISGATGADTFEFAVDCQTQAGQVGVYTDSVFVSFNADGSGWTSSATPPAGATSTTTTVSGPQLVQVGGNATLTATVTPAGAAGSVSFFDNGNSLGAPVQVDNGTALFSTTALTAGAHPITAKFTPSDSTKFGGSTSSAFTVTVTSGNVQGESINVQVPANQGVFTMSVSDTPVELSKAELSADNTTFESTGELGSVTISDGRNQTQDGWSVSGQVGDFTDGTHTIDGNSLGWSPAITTPNAGSDVTAGSAITANANPGLKQGGGLASAAAHKGLGTTVLGADLDLRVPSSTQPGTYQGTLTVTAVDSAS</sequence>
<evidence type="ECO:0000259" key="3">
    <source>
        <dbReference type="Pfam" id="PF16640"/>
    </source>
</evidence>
<comment type="caution">
    <text evidence="4">The sequence shown here is derived from an EMBL/GenBank/DDBJ whole genome shotgun (WGS) entry which is preliminary data.</text>
</comment>
<gene>
    <name evidence="4" type="ORF">GCM10023322_26550</name>
</gene>
<feature type="region of interest" description="Disordered" evidence="1">
    <location>
        <begin position="37"/>
        <end position="57"/>
    </location>
</feature>
<reference evidence="5" key="1">
    <citation type="journal article" date="2019" name="Int. J. Syst. Evol. Microbiol.">
        <title>The Global Catalogue of Microorganisms (GCM) 10K type strain sequencing project: providing services to taxonomists for standard genome sequencing and annotation.</title>
        <authorList>
            <consortium name="The Broad Institute Genomics Platform"/>
            <consortium name="The Broad Institute Genome Sequencing Center for Infectious Disease"/>
            <person name="Wu L."/>
            <person name="Ma J."/>
        </authorList>
    </citation>
    <scope>NUCLEOTIDE SEQUENCE [LARGE SCALE GENOMIC DNA]</scope>
    <source>
        <strain evidence="5">JCM 18304</strain>
    </source>
</reference>
<evidence type="ECO:0000256" key="2">
    <source>
        <dbReference type="SAM" id="SignalP"/>
    </source>
</evidence>
<keyword evidence="2" id="KW-0732">Signal</keyword>
<protein>
    <recommendedName>
        <fullName evidence="3">Bacterial Ig-like domain-containing protein</fullName>
    </recommendedName>
</protein>
<feature type="signal peptide" evidence="2">
    <location>
        <begin position="1"/>
        <end position="32"/>
    </location>
</feature>
<dbReference type="InterPro" id="IPR032109">
    <property type="entry name" value="Big_3_5"/>
</dbReference>
<feature type="chain" id="PRO_5045707887" description="Bacterial Ig-like domain-containing protein" evidence="2">
    <location>
        <begin position="33"/>
        <end position="425"/>
    </location>
</feature>
<dbReference type="RefSeq" id="WP_345629344.1">
    <property type="nucleotide sequence ID" value="NZ_BAABJQ010000006.1"/>
</dbReference>